<dbReference type="Proteomes" id="UP000053700">
    <property type="component" value="Unassembled WGS sequence"/>
</dbReference>
<dbReference type="AlphaFoldDB" id="A0A091UDL4"/>
<feature type="compositionally biased region" description="Basic and acidic residues" evidence="1">
    <location>
        <begin position="1"/>
        <end position="20"/>
    </location>
</feature>
<feature type="region of interest" description="Disordered" evidence="1">
    <location>
        <begin position="1"/>
        <end position="28"/>
    </location>
</feature>
<proteinExistence type="predicted"/>
<evidence type="ECO:0000256" key="1">
    <source>
        <dbReference type="SAM" id="MobiDB-lite"/>
    </source>
</evidence>
<keyword evidence="3" id="KW-1185">Reference proteome</keyword>
<reference evidence="2 3" key="1">
    <citation type="submission" date="2014-04" db="EMBL/GenBank/DDBJ databases">
        <title>Genome evolution of avian class.</title>
        <authorList>
            <person name="Zhang G."/>
            <person name="Li C."/>
        </authorList>
    </citation>
    <scope>NUCLEOTIDE SEQUENCE [LARGE SCALE GENOMIC DNA]</scope>
    <source>
        <strain evidence="2">BGI_N337</strain>
    </source>
</reference>
<dbReference type="PANTHER" id="PTHR33395">
    <property type="entry name" value="TRANSCRIPTASE, PUTATIVE-RELATED-RELATED"/>
    <property type="match status" value="1"/>
</dbReference>
<evidence type="ECO:0000313" key="2">
    <source>
        <dbReference type="EMBL" id="KFQ88182.1"/>
    </source>
</evidence>
<evidence type="ECO:0008006" key="4">
    <source>
        <dbReference type="Google" id="ProtNLM"/>
    </source>
</evidence>
<organism evidence="2 3">
    <name type="scientific">Phoenicopterus ruber ruber</name>
    <dbReference type="NCBI Taxonomy" id="9218"/>
    <lineage>
        <taxon>Eukaryota</taxon>
        <taxon>Metazoa</taxon>
        <taxon>Chordata</taxon>
        <taxon>Craniata</taxon>
        <taxon>Vertebrata</taxon>
        <taxon>Euteleostomi</taxon>
        <taxon>Archelosauria</taxon>
        <taxon>Archosauria</taxon>
        <taxon>Dinosauria</taxon>
        <taxon>Saurischia</taxon>
        <taxon>Theropoda</taxon>
        <taxon>Coelurosauria</taxon>
        <taxon>Aves</taxon>
        <taxon>Neognathae</taxon>
        <taxon>Neoaves</taxon>
        <taxon>Mirandornithes</taxon>
        <taxon>Phoenicopteriformes</taxon>
        <taxon>Phoenicopteridae</taxon>
        <taxon>Phoenicopterus</taxon>
    </lineage>
</organism>
<dbReference type="GO" id="GO:0061343">
    <property type="term" value="P:cell adhesion involved in heart morphogenesis"/>
    <property type="evidence" value="ECO:0007669"/>
    <property type="project" value="TreeGrafter"/>
</dbReference>
<dbReference type="GO" id="GO:0007508">
    <property type="term" value="P:larval heart development"/>
    <property type="evidence" value="ECO:0007669"/>
    <property type="project" value="TreeGrafter"/>
</dbReference>
<dbReference type="PANTHER" id="PTHR33395:SF22">
    <property type="entry name" value="REVERSE TRANSCRIPTASE DOMAIN-CONTAINING PROTEIN"/>
    <property type="match status" value="1"/>
</dbReference>
<dbReference type="GO" id="GO:0031012">
    <property type="term" value="C:extracellular matrix"/>
    <property type="evidence" value="ECO:0007669"/>
    <property type="project" value="TreeGrafter"/>
</dbReference>
<dbReference type="EMBL" id="KK427652">
    <property type="protein sequence ID" value="KFQ88182.1"/>
    <property type="molecule type" value="Genomic_DNA"/>
</dbReference>
<evidence type="ECO:0000313" key="3">
    <source>
        <dbReference type="Proteomes" id="UP000053700"/>
    </source>
</evidence>
<feature type="non-terminal residue" evidence="2">
    <location>
        <position position="1"/>
    </location>
</feature>
<feature type="non-terminal residue" evidence="2">
    <location>
        <position position="111"/>
    </location>
</feature>
<sequence>PPLVKEDRVRDQLEKLDTHKSMGPNGMHPCMLRELAEVIAKPLSIIFEKSWRMGEVPEDWRKAHVTPVFKNGKKEDRGNHRPVSLTSIPGKVMEQVILEVISKHVEEKKGI</sequence>
<protein>
    <recommendedName>
        <fullName evidence="4">RNA-directed DNA polymerase from mobile element jockey</fullName>
    </recommendedName>
</protein>
<accession>A0A091UDL4</accession>
<name>A0A091UDL4_PHORB</name>
<gene>
    <name evidence="2" type="ORF">N337_06397</name>
</gene>
<dbReference type="OrthoDB" id="9909359at2759"/>